<dbReference type="AlphaFoldDB" id="A0A0S4QYG1"/>
<feature type="region of interest" description="Disordered" evidence="1">
    <location>
        <begin position="470"/>
        <end position="528"/>
    </location>
</feature>
<accession>A0A0S4QYG1</accession>
<sequence length="528" mass="55739">MDVATATLTAGLPVSAESSRPVRDATTAPGTPTAPTAPSMPGAAAAPAALVETHTSILIFLGDRVYKVKKSADLGFLDFRTRQARLAACQAEVDLNRRLAPDVYLGVADVQGPDGALCDHMVVMRRLPADRRLSTLVTAGVDVTDELRATARLLAAFHTRCETSAEIADAGSSATLGGLWEEGLRGVEPYLGTVLDGATVDAIGRLAARFLAGREPLLRERQRLGLVRDGHGDLLAGDIYCLEDGPRILDCLEFDQRLRVGDVLGDIGFLAMDLESLGRPDLAAFLLAHYRQYAAESHPRSLADLYIAYRAFVRCKVACTRYAQGVESAAAEARALAALALSHLRQGRVRLVLVGGVPGSGRGALAAGLADAEEWTLLRAEDIGLVHGPGYDLAGTDPTGAEAAGRDAAGRDATDVEAGYDELFRRARVALERGESVVIDAAWERRADRDRAAELARVTAADLVQLRTARGGSGSSAGGGLRWERTPGPVRRMAAASSEHPDPWPEATTLPQGAGPDALLRAARRAAG</sequence>
<dbReference type="SUPFAM" id="SSF52540">
    <property type="entry name" value="P-loop containing nucleoside triphosphate hydrolases"/>
    <property type="match status" value="1"/>
</dbReference>
<gene>
    <name evidence="2" type="ORF">Ga0074812_1362</name>
</gene>
<feature type="compositionally biased region" description="Gly residues" evidence="1">
    <location>
        <begin position="471"/>
        <end position="481"/>
    </location>
</feature>
<dbReference type="PANTHER" id="PTHR43883:SF1">
    <property type="entry name" value="GLUCONOKINASE"/>
    <property type="match status" value="1"/>
</dbReference>
<feature type="compositionally biased region" description="Low complexity" evidence="1">
    <location>
        <begin position="25"/>
        <end position="42"/>
    </location>
</feature>
<name>A0A0S4QYG1_9ACTN</name>
<evidence type="ECO:0000313" key="3">
    <source>
        <dbReference type="Proteomes" id="UP000198802"/>
    </source>
</evidence>
<evidence type="ECO:0000313" key="2">
    <source>
        <dbReference type="EMBL" id="CUU60142.1"/>
    </source>
</evidence>
<dbReference type="Pfam" id="PF13671">
    <property type="entry name" value="AAA_33"/>
    <property type="match status" value="1"/>
</dbReference>
<evidence type="ECO:0000256" key="1">
    <source>
        <dbReference type="SAM" id="MobiDB-lite"/>
    </source>
</evidence>
<organism evidence="2 3">
    <name type="scientific">Parafrankia irregularis</name>
    <dbReference type="NCBI Taxonomy" id="795642"/>
    <lineage>
        <taxon>Bacteria</taxon>
        <taxon>Bacillati</taxon>
        <taxon>Actinomycetota</taxon>
        <taxon>Actinomycetes</taxon>
        <taxon>Frankiales</taxon>
        <taxon>Frankiaceae</taxon>
        <taxon>Parafrankia</taxon>
    </lineage>
</organism>
<reference evidence="3" key="1">
    <citation type="submission" date="2015-11" db="EMBL/GenBank/DDBJ databases">
        <authorList>
            <person name="Varghese N."/>
        </authorList>
    </citation>
    <scope>NUCLEOTIDE SEQUENCE [LARGE SCALE GENOMIC DNA]</scope>
    <source>
        <strain evidence="3">DSM 45899</strain>
    </source>
</reference>
<dbReference type="EMBL" id="FAOZ01000036">
    <property type="protein sequence ID" value="CUU60142.1"/>
    <property type="molecule type" value="Genomic_DNA"/>
</dbReference>
<dbReference type="PANTHER" id="PTHR43883">
    <property type="entry name" value="SLR0207 PROTEIN"/>
    <property type="match status" value="1"/>
</dbReference>
<dbReference type="InterPro" id="IPR052732">
    <property type="entry name" value="Cell-binding_unc_protein"/>
</dbReference>
<evidence type="ECO:0008006" key="4">
    <source>
        <dbReference type="Google" id="ProtNLM"/>
    </source>
</evidence>
<dbReference type="SUPFAM" id="SSF56112">
    <property type="entry name" value="Protein kinase-like (PK-like)"/>
    <property type="match status" value="1"/>
</dbReference>
<proteinExistence type="predicted"/>
<dbReference type="Gene3D" id="3.40.50.300">
    <property type="entry name" value="P-loop containing nucleotide triphosphate hydrolases"/>
    <property type="match status" value="1"/>
</dbReference>
<feature type="region of interest" description="Disordered" evidence="1">
    <location>
        <begin position="14"/>
        <end position="42"/>
    </location>
</feature>
<dbReference type="RefSeq" id="WP_091284718.1">
    <property type="nucleotide sequence ID" value="NZ_FAOZ01000036.1"/>
</dbReference>
<protein>
    <recommendedName>
        <fullName evidence="4">Aminoglycoside phosphotransferase domain-containing protein</fullName>
    </recommendedName>
</protein>
<dbReference type="InterPro" id="IPR011009">
    <property type="entry name" value="Kinase-like_dom_sf"/>
</dbReference>
<dbReference type="Proteomes" id="UP000198802">
    <property type="component" value="Unassembled WGS sequence"/>
</dbReference>
<dbReference type="InterPro" id="IPR027417">
    <property type="entry name" value="P-loop_NTPase"/>
</dbReference>
<keyword evidence="3" id="KW-1185">Reference proteome</keyword>